<protein>
    <submittedName>
        <fullName evidence="2">Uncharacterized protein</fullName>
    </submittedName>
</protein>
<name>A0AA36EK34_LACSI</name>
<reference evidence="2" key="1">
    <citation type="submission" date="2023-04" db="EMBL/GenBank/DDBJ databases">
        <authorList>
            <person name="Vijverberg K."/>
            <person name="Xiong W."/>
            <person name="Schranz E."/>
        </authorList>
    </citation>
    <scope>NUCLEOTIDE SEQUENCE</scope>
</reference>
<keyword evidence="3" id="KW-1185">Reference proteome</keyword>
<dbReference type="AlphaFoldDB" id="A0AA36EK34"/>
<evidence type="ECO:0000313" key="2">
    <source>
        <dbReference type="EMBL" id="CAI9299966.1"/>
    </source>
</evidence>
<accession>A0AA36EK34</accession>
<keyword evidence="1" id="KW-1133">Transmembrane helix</keyword>
<gene>
    <name evidence="2" type="ORF">LSALG_LOCUS38645</name>
</gene>
<dbReference type="Proteomes" id="UP001177003">
    <property type="component" value="Chromosome 8"/>
</dbReference>
<evidence type="ECO:0000256" key="1">
    <source>
        <dbReference type="SAM" id="Phobius"/>
    </source>
</evidence>
<keyword evidence="1" id="KW-0812">Transmembrane</keyword>
<evidence type="ECO:0000313" key="3">
    <source>
        <dbReference type="Proteomes" id="UP001177003"/>
    </source>
</evidence>
<proteinExistence type="predicted"/>
<sequence length="211" mass="23807">MSNLYNRFPPQPQDEIPFLTSMQMEKNETTDIIEFSVSGKKKIFASKATRKPKEDLFAIALLLFHFFSVVALSSIRKAKTLFPNLNQDLQIVKEDVIEALEALREVSEAIDDSNVVLCAIGFRVLRTYWVHEISLGPHLNLKTYVSKTEEFILSLVNRLASLKPSQVLSTTLDFQACGRIKEAISNLPRATKDANIEEDAALTRDSEMVES</sequence>
<feature type="transmembrane region" description="Helical" evidence="1">
    <location>
        <begin position="56"/>
        <end position="75"/>
    </location>
</feature>
<organism evidence="2 3">
    <name type="scientific">Lactuca saligna</name>
    <name type="common">Willowleaf lettuce</name>
    <dbReference type="NCBI Taxonomy" id="75948"/>
    <lineage>
        <taxon>Eukaryota</taxon>
        <taxon>Viridiplantae</taxon>
        <taxon>Streptophyta</taxon>
        <taxon>Embryophyta</taxon>
        <taxon>Tracheophyta</taxon>
        <taxon>Spermatophyta</taxon>
        <taxon>Magnoliopsida</taxon>
        <taxon>eudicotyledons</taxon>
        <taxon>Gunneridae</taxon>
        <taxon>Pentapetalae</taxon>
        <taxon>asterids</taxon>
        <taxon>campanulids</taxon>
        <taxon>Asterales</taxon>
        <taxon>Asteraceae</taxon>
        <taxon>Cichorioideae</taxon>
        <taxon>Cichorieae</taxon>
        <taxon>Lactucinae</taxon>
        <taxon>Lactuca</taxon>
    </lineage>
</organism>
<keyword evidence="1" id="KW-0472">Membrane</keyword>
<dbReference type="EMBL" id="OX465084">
    <property type="protein sequence ID" value="CAI9299966.1"/>
    <property type="molecule type" value="Genomic_DNA"/>
</dbReference>